<keyword evidence="17" id="KW-1185">Reference proteome</keyword>
<dbReference type="GO" id="GO:0012505">
    <property type="term" value="C:endomembrane system"/>
    <property type="evidence" value="ECO:0007669"/>
    <property type="project" value="UniProtKB-SubCell"/>
</dbReference>
<organism evidence="16 17">
    <name type="scientific">Longibaculum muris</name>
    <dbReference type="NCBI Taxonomy" id="1796628"/>
    <lineage>
        <taxon>Bacteria</taxon>
        <taxon>Bacillati</taxon>
        <taxon>Bacillota</taxon>
        <taxon>Erysipelotrichia</taxon>
        <taxon>Erysipelotrichales</taxon>
        <taxon>Coprobacillaceae</taxon>
        <taxon>Longibaculum</taxon>
    </lineage>
</organism>
<evidence type="ECO:0000256" key="11">
    <source>
        <dbReference type="ARBA" id="ARBA00025198"/>
    </source>
</evidence>
<dbReference type="AlphaFoldDB" id="A0A4V6P457"/>
<comment type="caution">
    <text evidence="16">The sequence shown here is derived from an EMBL/GenBank/DDBJ whole genome shotgun (WGS) entry which is preliminary data.</text>
</comment>
<evidence type="ECO:0000256" key="5">
    <source>
        <dbReference type="ARBA" id="ARBA00022692"/>
    </source>
</evidence>
<evidence type="ECO:0000256" key="3">
    <source>
        <dbReference type="ARBA" id="ARBA00022475"/>
    </source>
</evidence>
<sequence length="167" mass="19286">MDIDIAGKLFPNITTLIVQLCSTGVMLFVFKKYLWAPVQAYFAKRADFIETQINEAKDMNEKAKKFMQESEQQARVSAREYHEIVERAKSDALKERDDIIVEARKEAASKIEQAQKEIEAEKVQAKTEMKEEIVDIAIEVATKIIQKEMNTKQNQELVEEFVEKVVN</sequence>
<dbReference type="GO" id="GO:0046961">
    <property type="term" value="F:proton-transporting ATPase activity, rotational mechanism"/>
    <property type="evidence" value="ECO:0007669"/>
    <property type="project" value="TreeGrafter"/>
</dbReference>
<name>A0A4V6P457_9FIRM</name>
<evidence type="ECO:0000256" key="14">
    <source>
        <dbReference type="RuleBase" id="RU003848"/>
    </source>
</evidence>
<evidence type="ECO:0000256" key="12">
    <source>
        <dbReference type="ARBA" id="ARBA00037847"/>
    </source>
</evidence>
<dbReference type="PANTHER" id="PTHR33445">
    <property type="entry name" value="ATP SYNTHASE SUBUNIT B', CHLOROPLASTIC"/>
    <property type="match status" value="1"/>
</dbReference>
<keyword evidence="7 13" id="KW-1133">Transmembrane helix</keyword>
<accession>A0A4V6P457</accession>
<keyword evidence="6 13" id="KW-0375">Hydrogen ion transport</keyword>
<dbReference type="InterPro" id="IPR005864">
    <property type="entry name" value="ATP_synth_F0_bsu_bac"/>
</dbReference>
<keyword evidence="15" id="KW-0175">Coiled coil</keyword>
<gene>
    <name evidence="13" type="primary">atpF</name>
    <name evidence="16" type="ORF">EDD60_11740</name>
</gene>
<evidence type="ECO:0000256" key="10">
    <source>
        <dbReference type="ARBA" id="ARBA00023310"/>
    </source>
</evidence>
<keyword evidence="2 13" id="KW-0813">Transport</keyword>
<keyword evidence="5 13" id="KW-0812">Transmembrane</keyword>
<keyword evidence="10 13" id="KW-0066">ATP synthesis</keyword>
<comment type="function">
    <text evidence="13">Component of the F(0) channel, it forms part of the peripheral stalk, linking F(1) to F(0).</text>
</comment>
<evidence type="ECO:0000256" key="8">
    <source>
        <dbReference type="ARBA" id="ARBA00023065"/>
    </source>
</evidence>
<keyword evidence="4 13" id="KW-0138">CF(0)</keyword>
<keyword evidence="8 13" id="KW-0406">Ion transport</keyword>
<dbReference type="CDD" id="cd06503">
    <property type="entry name" value="ATP-synt_Fo_b"/>
    <property type="match status" value="1"/>
</dbReference>
<evidence type="ECO:0000313" key="16">
    <source>
        <dbReference type="EMBL" id="TCV95379.1"/>
    </source>
</evidence>
<evidence type="ECO:0000256" key="9">
    <source>
        <dbReference type="ARBA" id="ARBA00023136"/>
    </source>
</evidence>
<dbReference type="Proteomes" id="UP000295515">
    <property type="component" value="Unassembled WGS sequence"/>
</dbReference>
<dbReference type="EMBL" id="SMCQ01000017">
    <property type="protein sequence ID" value="TCV95379.1"/>
    <property type="molecule type" value="Genomic_DNA"/>
</dbReference>
<dbReference type="SUPFAM" id="SSF81573">
    <property type="entry name" value="F1F0 ATP synthase subunit B, membrane domain"/>
    <property type="match status" value="1"/>
</dbReference>
<comment type="similarity">
    <text evidence="1 13 14">Belongs to the ATPase B chain family.</text>
</comment>
<comment type="subunit">
    <text evidence="13">F-type ATPases have 2 components, F(1) - the catalytic core - and F(0) - the membrane proton channel. F(1) has five subunits: alpha(3), beta(3), gamma(1), delta(1), epsilon(1). F(0) has three main subunits: a(1), b(2) and c(10-14). The alpha and beta chains form an alternating ring which encloses part of the gamma chain. F(1) is attached to F(0) by a central stalk formed by the gamma and epsilon chains, while a peripheral stalk is formed by the delta and b chains.</text>
</comment>
<dbReference type="InterPro" id="IPR050059">
    <property type="entry name" value="ATP_synthase_B_chain"/>
</dbReference>
<keyword evidence="3 13" id="KW-1003">Cell membrane</keyword>
<dbReference type="GO" id="GO:0045259">
    <property type="term" value="C:proton-transporting ATP synthase complex"/>
    <property type="evidence" value="ECO:0007669"/>
    <property type="project" value="UniProtKB-KW"/>
</dbReference>
<dbReference type="HAMAP" id="MF_01398">
    <property type="entry name" value="ATP_synth_b_bprime"/>
    <property type="match status" value="1"/>
</dbReference>
<comment type="function">
    <text evidence="11 13">F(1)F(0) ATP synthase produces ATP from ADP in the presence of a proton or sodium gradient. F-type ATPases consist of two structural domains, F(1) containing the extramembraneous catalytic core and F(0) containing the membrane proton channel, linked together by a central stalk and a peripheral stalk. During catalysis, ATP synthesis in the catalytic domain of F(1) is coupled via a rotary mechanism of the central stalk subunits to proton translocation.</text>
</comment>
<proteinExistence type="inferred from homology"/>
<evidence type="ECO:0000256" key="6">
    <source>
        <dbReference type="ARBA" id="ARBA00022781"/>
    </source>
</evidence>
<reference evidence="16 17" key="1">
    <citation type="submission" date="2019-03" db="EMBL/GenBank/DDBJ databases">
        <title>Genomic Encyclopedia of Type Strains, Phase IV (KMG-IV): sequencing the most valuable type-strain genomes for metagenomic binning, comparative biology and taxonomic classification.</title>
        <authorList>
            <person name="Goeker M."/>
        </authorList>
    </citation>
    <scope>NUCLEOTIDE SEQUENCE [LARGE SCALE GENOMIC DNA]</scope>
    <source>
        <strain evidence="16 17">DSM 29487</strain>
    </source>
</reference>
<dbReference type="PANTHER" id="PTHR33445:SF1">
    <property type="entry name" value="ATP SYNTHASE SUBUNIT B"/>
    <property type="match status" value="1"/>
</dbReference>
<evidence type="ECO:0000256" key="15">
    <source>
        <dbReference type="SAM" id="Coils"/>
    </source>
</evidence>
<dbReference type="InterPro" id="IPR002146">
    <property type="entry name" value="ATP_synth_b/b'su_bac/chlpt"/>
</dbReference>
<dbReference type="RefSeq" id="WP_066449761.1">
    <property type="nucleotide sequence ID" value="NZ_CAUWFI010000014.1"/>
</dbReference>
<evidence type="ECO:0000313" key="17">
    <source>
        <dbReference type="Proteomes" id="UP000295515"/>
    </source>
</evidence>
<dbReference type="GO" id="GO:0046933">
    <property type="term" value="F:proton-transporting ATP synthase activity, rotational mechanism"/>
    <property type="evidence" value="ECO:0007669"/>
    <property type="project" value="UniProtKB-UniRule"/>
</dbReference>
<evidence type="ECO:0000256" key="4">
    <source>
        <dbReference type="ARBA" id="ARBA00022547"/>
    </source>
</evidence>
<dbReference type="GeneID" id="98916019"/>
<protein>
    <recommendedName>
        <fullName evidence="13">ATP synthase subunit b</fullName>
    </recommendedName>
    <alternativeName>
        <fullName evidence="13">ATP synthase F(0) sector subunit b</fullName>
    </alternativeName>
    <alternativeName>
        <fullName evidence="13">ATPase subunit I</fullName>
    </alternativeName>
    <alternativeName>
        <fullName evidence="13">F-type ATPase subunit b</fullName>
        <shortName evidence="13">F-ATPase subunit b</shortName>
    </alternativeName>
</protein>
<evidence type="ECO:0000256" key="7">
    <source>
        <dbReference type="ARBA" id="ARBA00022989"/>
    </source>
</evidence>
<keyword evidence="9 13" id="KW-0472">Membrane</keyword>
<evidence type="ECO:0000256" key="2">
    <source>
        <dbReference type="ARBA" id="ARBA00022448"/>
    </source>
</evidence>
<feature type="coiled-coil region" evidence="15">
    <location>
        <begin position="104"/>
        <end position="131"/>
    </location>
</feature>
<dbReference type="NCBIfam" id="TIGR01144">
    <property type="entry name" value="ATP_synt_b"/>
    <property type="match status" value="1"/>
</dbReference>
<dbReference type="GO" id="GO:0005886">
    <property type="term" value="C:plasma membrane"/>
    <property type="evidence" value="ECO:0007669"/>
    <property type="project" value="UniProtKB-SubCell"/>
</dbReference>
<dbReference type="InterPro" id="IPR028987">
    <property type="entry name" value="ATP_synth_B-like_membr_sf"/>
</dbReference>
<evidence type="ECO:0000256" key="1">
    <source>
        <dbReference type="ARBA" id="ARBA00005513"/>
    </source>
</evidence>
<evidence type="ECO:0000256" key="13">
    <source>
        <dbReference type="HAMAP-Rule" id="MF_01398"/>
    </source>
</evidence>
<comment type="subcellular location">
    <subcellularLocation>
        <location evidence="13">Cell membrane</location>
        <topology evidence="13">Single-pass membrane protein</topology>
    </subcellularLocation>
    <subcellularLocation>
        <location evidence="12">Endomembrane system</location>
        <topology evidence="12">Single-pass membrane protein</topology>
    </subcellularLocation>
</comment>
<dbReference type="Pfam" id="PF00430">
    <property type="entry name" value="ATP-synt_B"/>
    <property type="match status" value="1"/>
</dbReference>